<sequence>MQKVYSIHEIENILHPVFAGFGVRRAVLFGSYAKGQATPRSDVDILVDSGLRGLAFFGLLEGISSTLSVPVDLIDVSQVERGSPIEMEIQQTGVPIYER</sequence>
<dbReference type="RefSeq" id="WP_066536865.1">
    <property type="nucleotide sequence ID" value="NZ_CP021422.1"/>
</dbReference>
<keyword evidence="4" id="KW-1185">Reference proteome</keyword>
<accession>A0A1Z2XLN1</accession>
<gene>
    <name evidence="2" type="ORF">ADH66_00855</name>
    <name evidence="3" type="ORF">I5Q82_10845</name>
</gene>
<dbReference type="AlphaFoldDB" id="A0A1Z2XLN1"/>
<dbReference type="Pfam" id="PF18765">
    <property type="entry name" value="Polbeta"/>
    <property type="match status" value="1"/>
</dbReference>
<dbReference type="EMBL" id="CP065321">
    <property type="protein sequence ID" value="QQR28623.1"/>
    <property type="molecule type" value="Genomic_DNA"/>
</dbReference>
<dbReference type="InterPro" id="IPR041633">
    <property type="entry name" value="Polbeta"/>
</dbReference>
<dbReference type="InterPro" id="IPR043519">
    <property type="entry name" value="NT_sf"/>
</dbReference>
<proteinExistence type="predicted"/>
<dbReference type="Gene3D" id="3.30.460.10">
    <property type="entry name" value="Beta Polymerase, domain 2"/>
    <property type="match status" value="1"/>
</dbReference>
<dbReference type="KEGG" id="amur:ADH66_00855"/>
<name>A0A1Z2XLN1_9FIRM</name>
<evidence type="ECO:0000313" key="4">
    <source>
        <dbReference type="Proteomes" id="UP000196710"/>
    </source>
</evidence>
<protein>
    <submittedName>
        <fullName evidence="3">Nucleotidyltransferase domain-containing protein</fullName>
    </submittedName>
    <submittedName>
        <fullName evidence="2">Toxin-antitoxin system toxin subunit</fullName>
    </submittedName>
</protein>
<organism evidence="3 5">
    <name type="scientific">Acutalibacter muris</name>
    <dbReference type="NCBI Taxonomy" id="1796620"/>
    <lineage>
        <taxon>Bacteria</taxon>
        <taxon>Bacillati</taxon>
        <taxon>Bacillota</taxon>
        <taxon>Clostridia</taxon>
        <taxon>Eubacteriales</taxon>
        <taxon>Acutalibacteraceae</taxon>
        <taxon>Acutalibacter</taxon>
    </lineage>
</organism>
<reference evidence="3 5" key="3">
    <citation type="submission" date="2020-11" db="EMBL/GenBank/DDBJ databases">
        <title>Closed and high quality bacterial genomes of the OMM12 community.</title>
        <authorList>
            <person name="Marbouty M."/>
            <person name="Lamy-Besnier Q."/>
            <person name="Debarbieux L."/>
            <person name="Koszul R."/>
        </authorList>
    </citation>
    <scope>NUCLEOTIDE SEQUENCE [LARGE SCALE GENOMIC DNA]</scope>
    <source>
        <strain evidence="3 5">KB18</strain>
    </source>
</reference>
<dbReference type="Proteomes" id="UP000196710">
    <property type="component" value="Chromosome"/>
</dbReference>
<feature type="domain" description="Polymerase beta nucleotidyltransferase" evidence="1">
    <location>
        <begin position="22"/>
        <end position="99"/>
    </location>
</feature>
<evidence type="ECO:0000313" key="2">
    <source>
        <dbReference type="EMBL" id="ASB39334.1"/>
    </source>
</evidence>
<evidence type="ECO:0000313" key="3">
    <source>
        <dbReference type="EMBL" id="QQR28623.1"/>
    </source>
</evidence>
<reference evidence="4" key="2">
    <citation type="submission" date="2017-05" db="EMBL/GenBank/DDBJ databases">
        <title>Improved OligoMM genomes.</title>
        <authorList>
            <person name="Garzetti D."/>
        </authorList>
    </citation>
    <scope>NUCLEOTIDE SEQUENCE [LARGE SCALE GENOMIC DNA]</scope>
    <source>
        <strain evidence="4">KB18</strain>
    </source>
</reference>
<dbReference type="Proteomes" id="UP000596035">
    <property type="component" value="Chromosome"/>
</dbReference>
<dbReference type="PANTHER" id="PTHR43852:SF3">
    <property type="entry name" value="NUCLEOTIDYLTRANSFERASE"/>
    <property type="match status" value="1"/>
</dbReference>
<reference evidence="2" key="1">
    <citation type="journal article" date="2017" name="Genome Announc.">
        <title>High-Quality Whole-Genome Sequences of the Oligo-Mouse-Microbiota Bacterial Community.</title>
        <authorList>
            <person name="Garzetti D."/>
            <person name="Brugiroux S."/>
            <person name="Bunk B."/>
            <person name="Pukall R."/>
            <person name="McCoy K.D."/>
            <person name="Macpherson A.J."/>
            <person name="Stecher B."/>
        </authorList>
    </citation>
    <scope>NUCLEOTIDE SEQUENCE</scope>
    <source>
        <strain evidence="2">KB18</strain>
    </source>
</reference>
<dbReference type="CDD" id="cd05403">
    <property type="entry name" value="NT_KNTase_like"/>
    <property type="match status" value="1"/>
</dbReference>
<dbReference type="EMBL" id="CP021422">
    <property type="protein sequence ID" value="ASB39334.1"/>
    <property type="molecule type" value="Genomic_DNA"/>
</dbReference>
<dbReference type="InterPro" id="IPR052930">
    <property type="entry name" value="TA_antitoxin_MntA"/>
</dbReference>
<dbReference type="SUPFAM" id="SSF81301">
    <property type="entry name" value="Nucleotidyltransferase"/>
    <property type="match status" value="1"/>
</dbReference>
<dbReference type="PANTHER" id="PTHR43852">
    <property type="entry name" value="NUCLEOTIDYLTRANSFERASE"/>
    <property type="match status" value="1"/>
</dbReference>
<evidence type="ECO:0000259" key="1">
    <source>
        <dbReference type="Pfam" id="PF18765"/>
    </source>
</evidence>
<evidence type="ECO:0000313" key="5">
    <source>
        <dbReference type="Proteomes" id="UP000596035"/>
    </source>
</evidence>